<dbReference type="Pfam" id="PF10142">
    <property type="entry name" value="PhoPQ_related"/>
    <property type="match status" value="1"/>
</dbReference>
<reference evidence="4" key="1">
    <citation type="submission" date="2021-02" db="EMBL/GenBank/DDBJ databases">
        <authorList>
            <person name="Nowell W R."/>
        </authorList>
    </citation>
    <scope>NUCLEOTIDE SEQUENCE</scope>
</reference>
<dbReference type="AlphaFoldDB" id="A0A816N9V5"/>
<dbReference type="Proteomes" id="UP000663824">
    <property type="component" value="Unassembled WGS sequence"/>
</dbReference>
<dbReference type="Proteomes" id="UP000663855">
    <property type="component" value="Unassembled WGS sequence"/>
</dbReference>
<dbReference type="EMBL" id="CAJNOV010017015">
    <property type="protein sequence ID" value="CAF1598777.1"/>
    <property type="molecule type" value="Genomic_DNA"/>
</dbReference>
<dbReference type="PANTHER" id="PTHR31497:SF0">
    <property type="entry name" value="AUTOCRINE PROLIFERATION REPRESSOR PROTEIN A"/>
    <property type="match status" value="1"/>
</dbReference>
<dbReference type="Proteomes" id="UP000663834">
    <property type="component" value="Unassembled WGS sequence"/>
</dbReference>
<proteinExistence type="predicted"/>
<dbReference type="PIRSF" id="PIRSF014728">
    <property type="entry name" value="PqaA"/>
    <property type="match status" value="1"/>
</dbReference>
<dbReference type="EMBL" id="CAJNRF010002043">
    <property type="protein sequence ID" value="CAF2033028.1"/>
    <property type="molecule type" value="Genomic_DNA"/>
</dbReference>
<evidence type="ECO:0000313" key="4">
    <source>
        <dbReference type="EMBL" id="CAF2033028.1"/>
    </source>
</evidence>
<dbReference type="InterPro" id="IPR029058">
    <property type="entry name" value="AB_hydrolase_fold"/>
</dbReference>
<evidence type="ECO:0000313" key="5">
    <source>
        <dbReference type="EMBL" id="CAF2066138.1"/>
    </source>
</evidence>
<dbReference type="EMBL" id="CAJNOW010011089">
    <property type="protein sequence ID" value="CAF1593014.1"/>
    <property type="molecule type" value="Genomic_DNA"/>
</dbReference>
<dbReference type="OrthoDB" id="2020799at2759"/>
<dbReference type="PANTHER" id="PTHR31497">
    <property type="entry name" value="AUTOCRINE PROLIFERATION REPRESSOR PROTEIN A"/>
    <property type="match status" value="1"/>
</dbReference>
<dbReference type="SUPFAM" id="SSF53474">
    <property type="entry name" value="alpha/beta-Hydrolases"/>
    <property type="match status" value="1"/>
</dbReference>
<evidence type="ECO:0000313" key="6">
    <source>
        <dbReference type="EMBL" id="CAF2137393.1"/>
    </source>
</evidence>
<evidence type="ECO:0000313" key="7">
    <source>
        <dbReference type="Proteomes" id="UP000663856"/>
    </source>
</evidence>
<sequence length="499" mass="56595">MYQGKLAFFFLPTIILIGQYESTPLDDYVNAPDPHFGWTIIDTYEAPDYKLYILNFTSQKWIDERFSSRSIWWHYLCITVPNRLTRPNTAFLLIDGGSNTDGIPKPNDESVELMSMLALGTGSITADLQDVPNVPIRFMNDPTNQTRNDNAALAWTWKAFIDNQSNPAILMHLPMTKASIRAMDAIQNFTAHLSIPVPETFIVGGASKRGWTTWNAASVDPKRVIGATPIVMDLLNLQSNLHHLYRSLVGWTFALKDFYALDIFPFIDTDNFTQMAKIIDPFNYFNRYKSIKTLQIQTTGDEFFLLDNEIYAFWKELQLTTGGTYLRRIPNAEHQCIGHLISIVLTIQSFYLSVYDNKPLPSLTWIKSSNNTHGYIRATIDFSVGPKPISAIGYRARTLNEKRRDFRLFIADPSNPVKPMPNPVFWFTTSLVTEAQTNTTIVCSLAIEYPQEGWEGFFIQVNFPGPNGSVLELTTETQIVPDTYPTDDCHNESCAGTLV</sequence>
<dbReference type="Proteomes" id="UP000663887">
    <property type="component" value="Unassembled WGS sequence"/>
</dbReference>
<feature type="chain" id="PRO_5036413044" evidence="1">
    <location>
        <begin position="23"/>
        <end position="499"/>
    </location>
</feature>
<accession>A0A816N9V5</accession>
<evidence type="ECO:0000313" key="2">
    <source>
        <dbReference type="EMBL" id="CAF1593014.1"/>
    </source>
</evidence>
<evidence type="ECO:0000313" key="3">
    <source>
        <dbReference type="EMBL" id="CAF1598777.1"/>
    </source>
</evidence>
<dbReference type="Gene3D" id="3.40.50.1820">
    <property type="entry name" value="alpha/beta hydrolase"/>
    <property type="match status" value="1"/>
</dbReference>
<protein>
    <submittedName>
        <fullName evidence="4">Uncharacterized protein</fullName>
    </submittedName>
</protein>
<gene>
    <name evidence="3" type="ORF">CJN711_LOCUS34894</name>
    <name evidence="2" type="ORF">KQP761_LOCUS21402</name>
    <name evidence="6" type="ORF">MBJ925_LOCUS28847</name>
    <name evidence="4" type="ORF">WKI299_LOCUS6883</name>
    <name evidence="5" type="ORF">XDN619_LOCUS11546</name>
</gene>
<dbReference type="Proteomes" id="UP000663856">
    <property type="component" value="Unassembled WGS sequence"/>
</dbReference>
<name>A0A816N9V5_9BILA</name>
<dbReference type="InterPro" id="IPR009199">
    <property type="entry name" value="PhoPQ-act_pathogen-rel_PqaA"/>
</dbReference>
<evidence type="ECO:0000256" key="1">
    <source>
        <dbReference type="SAM" id="SignalP"/>
    </source>
</evidence>
<comment type="caution">
    <text evidence="4">The sequence shown here is derived from an EMBL/GenBank/DDBJ whole genome shotgun (WGS) entry which is preliminary data.</text>
</comment>
<dbReference type="EMBL" id="CAJNRE010015461">
    <property type="protein sequence ID" value="CAF2137393.1"/>
    <property type="molecule type" value="Genomic_DNA"/>
</dbReference>
<dbReference type="EMBL" id="CAJNRG010004414">
    <property type="protein sequence ID" value="CAF2066138.1"/>
    <property type="molecule type" value="Genomic_DNA"/>
</dbReference>
<keyword evidence="1" id="KW-0732">Signal</keyword>
<organism evidence="4 7">
    <name type="scientific">Rotaria magnacalcarata</name>
    <dbReference type="NCBI Taxonomy" id="392030"/>
    <lineage>
        <taxon>Eukaryota</taxon>
        <taxon>Metazoa</taxon>
        <taxon>Spiralia</taxon>
        <taxon>Gnathifera</taxon>
        <taxon>Rotifera</taxon>
        <taxon>Eurotatoria</taxon>
        <taxon>Bdelloidea</taxon>
        <taxon>Philodinida</taxon>
        <taxon>Philodinidae</taxon>
        <taxon>Rotaria</taxon>
    </lineage>
</organism>
<feature type="signal peptide" evidence="1">
    <location>
        <begin position="1"/>
        <end position="22"/>
    </location>
</feature>